<dbReference type="GO" id="GO:0005694">
    <property type="term" value="C:chromosome"/>
    <property type="evidence" value="ECO:0007669"/>
    <property type="project" value="TreeGrafter"/>
</dbReference>
<dbReference type="GO" id="GO:0045881">
    <property type="term" value="P:positive regulation of sporulation resulting in formation of a cellular spore"/>
    <property type="evidence" value="ECO:0007669"/>
    <property type="project" value="TreeGrafter"/>
</dbReference>
<dbReference type="PANTHER" id="PTHR33375:SF1">
    <property type="entry name" value="CHROMOSOME-PARTITIONING PROTEIN PARB-RELATED"/>
    <property type="match status" value="1"/>
</dbReference>
<name>I0AJY9_IGNAJ</name>
<dbReference type="InterPro" id="IPR050336">
    <property type="entry name" value="Chromosome_partition/occlusion"/>
</dbReference>
<dbReference type="Gene3D" id="1.10.10.2830">
    <property type="match status" value="1"/>
</dbReference>
<dbReference type="PANTHER" id="PTHR33375">
    <property type="entry name" value="CHROMOSOME-PARTITIONING PROTEIN PARB-RELATED"/>
    <property type="match status" value="1"/>
</dbReference>
<dbReference type="RefSeq" id="WP_014560449.1">
    <property type="nucleotide sequence ID" value="NC_017464.1"/>
</dbReference>
<dbReference type="InterPro" id="IPR001387">
    <property type="entry name" value="Cro/C1-type_HTH"/>
</dbReference>
<dbReference type="EMBL" id="CP003418">
    <property type="protein sequence ID" value="AFH49296.1"/>
    <property type="molecule type" value="Genomic_DNA"/>
</dbReference>
<dbReference type="GO" id="GO:0003677">
    <property type="term" value="F:DNA binding"/>
    <property type="evidence" value="ECO:0007669"/>
    <property type="project" value="UniProtKB-KW"/>
</dbReference>
<gene>
    <name evidence="5" type="primary">parB</name>
    <name evidence="5" type="ordered locus">IALB_1588</name>
</gene>
<dbReference type="PATRIC" id="fig|945713.3.peg.1589"/>
<dbReference type="STRING" id="945713.IALB_1588"/>
<dbReference type="InterPro" id="IPR041468">
    <property type="entry name" value="HTH_ParB/Spo0J"/>
</dbReference>
<feature type="domain" description="HTH cro/C1-type" evidence="4">
    <location>
        <begin position="150"/>
        <end position="176"/>
    </location>
</feature>
<evidence type="ECO:0000259" key="4">
    <source>
        <dbReference type="PROSITE" id="PS50943"/>
    </source>
</evidence>
<dbReference type="InterPro" id="IPR057240">
    <property type="entry name" value="ParB_dimer_C"/>
</dbReference>
<comment type="similarity">
    <text evidence="1">Belongs to the ParB family.</text>
</comment>
<reference evidence="5 6" key="1">
    <citation type="journal article" date="2012" name="Front. Microbiol.">
        <title>Complete genome of Ignavibacterium album, a metabolically versatile, flagellated, facultative anaerobe from the phylum Chlorobi.</title>
        <authorList>
            <person name="Liu Z."/>
            <person name="Frigaard N.-U."/>
            <person name="Vogl K."/>
            <person name="Iino T."/>
            <person name="Ohkuma M."/>
            <person name="Overmann J."/>
            <person name="Bryant D.A."/>
        </authorList>
    </citation>
    <scope>NUCLEOTIDE SEQUENCE [LARGE SCALE GENOMIC DNA]</scope>
    <source>
        <strain evidence="6">DSM 19864 / JCM 16511 / NBRC 101810 / Mat9-16</strain>
    </source>
</reference>
<protein>
    <submittedName>
        <fullName evidence="5">ParB family chromosome partitioning protein</fullName>
    </submittedName>
</protein>
<evidence type="ECO:0000256" key="1">
    <source>
        <dbReference type="ARBA" id="ARBA00006295"/>
    </source>
</evidence>
<dbReference type="FunFam" id="3.90.1530.30:FF:000001">
    <property type="entry name" value="Chromosome partitioning protein ParB"/>
    <property type="match status" value="1"/>
</dbReference>
<dbReference type="InterPro" id="IPR036086">
    <property type="entry name" value="ParB/Sulfiredoxin_sf"/>
</dbReference>
<evidence type="ECO:0000256" key="2">
    <source>
        <dbReference type="ARBA" id="ARBA00022829"/>
    </source>
</evidence>
<dbReference type="CDD" id="cd16393">
    <property type="entry name" value="SPO0J_N"/>
    <property type="match status" value="1"/>
</dbReference>
<dbReference type="Pfam" id="PF17762">
    <property type="entry name" value="HTH_ParB"/>
    <property type="match status" value="1"/>
</dbReference>
<keyword evidence="2" id="KW-0159">Chromosome partition</keyword>
<evidence type="ECO:0000313" key="6">
    <source>
        <dbReference type="Proteomes" id="UP000007394"/>
    </source>
</evidence>
<dbReference type="Gene3D" id="3.90.1530.30">
    <property type="match status" value="1"/>
</dbReference>
<keyword evidence="6" id="KW-1185">Reference proteome</keyword>
<dbReference type="Proteomes" id="UP000007394">
    <property type="component" value="Chromosome"/>
</dbReference>
<dbReference type="SUPFAM" id="SSF110849">
    <property type="entry name" value="ParB/Sulfiredoxin"/>
    <property type="match status" value="1"/>
</dbReference>
<dbReference type="InterPro" id="IPR004437">
    <property type="entry name" value="ParB/RepB/Spo0J"/>
</dbReference>
<organism evidence="5 6">
    <name type="scientific">Ignavibacterium album (strain DSM 19864 / JCM 16511 / NBRC 101810 / Mat9-16)</name>
    <dbReference type="NCBI Taxonomy" id="945713"/>
    <lineage>
        <taxon>Bacteria</taxon>
        <taxon>Pseudomonadati</taxon>
        <taxon>Ignavibacteriota</taxon>
        <taxon>Ignavibacteria</taxon>
        <taxon>Ignavibacteriales</taxon>
        <taxon>Ignavibacteriaceae</taxon>
        <taxon>Ignavibacterium</taxon>
    </lineage>
</organism>
<accession>I0AJY9</accession>
<dbReference type="SUPFAM" id="SSF109709">
    <property type="entry name" value="KorB DNA-binding domain-like"/>
    <property type="match status" value="1"/>
</dbReference>
<dbReference type="GO" id="GO:0007059">
    <property type="term" value="P:chromosome segregation"/>
    <property type="evidence" value="ECO:0007669"/>
    <property type="project" value="UniProtKB-KW"/>
</dbReference>
<dbReference type="AlphaFoldDB" id="I0AJY9"/>
<evidence type="ECO:0000313" key="5">
    <source>
        <dbReference type="EMBL" id="AFH49296.1"/>
    </source>
</evidence>
<evidence type="ECO:0000256" key="3">
    <source>
        <dbReference type="ARBA" id="ARBA00023125"/>
    </source>
</evidence>
<dbReference type="PROSITE" id="PS50943">
    <property type="entry name" value="HTH_CROC1"/>
    <property type="match status" value="1"/>
</dbReference>
<dbReference type="KEGG" id="ial:IALB_1588"/>
<dbReference type="SMART" id="SM00470">
    <property type="entry name" value="ParB"/>
    <property type="match status" value="1"/>
</dbReference>
<dbReference type="NCBIfam" id="TIGR00180">
    <property type="entry name" value="parB_part"/>
    <property type="match status" value="1"/>
</dbReference>
<sequence length="314" mass="35624">MKSSLGRGLDALINPNLIEDKSGEKVTDLSNIKLDDGKQVDILAKIAVDLISPNPFQPRTNFDTAALEELKKSILINGLIQPITVRRIQGKRYQLISGERRLRAFKDIGYKEIPAYIIKVESDEILLALALIENIQREHLNPIEVAKAYKRLMEECHLTQEEIAEKVGKDRTTIANTIRLLKLPERIQNALIKEEISMGHARALISLPNEQIQLFAFEKILKDGLSVRKVEKLAKSIGKKPSDSKKSDVISVGVNSYSNIHTHDLEDRLRRIFGTKVVCSQRKDGTGEIKIEFYSNDELERLLELFEIINKTYS</sequence>
<dbReference type="eggNOG" id="COG1475">
    <property type="taxonomic scope" value="Bacteria"/>
</dbReference>
<proteinExistence type="inferred from homology"/>
<dbReference type="InterPro" id="IPR003115">
    <property type="entry name" value="ParB_N"/>
</dbReference>
<dbReference type="Pfam" id="PF23552">
    <property type="entry name" value="ParB_C"/>
    <property type="match status" value="1"/>
</dbReference>
<dbReference type="CDD" id="cd00093">
    <property type="entry name" value="HTH_XRE"/>
    <property type="match status" value="1"/>
</dbReference>
<dbReference type="HOGENOM" id="CLU_023853_0_0_10"/>
<keyword evidence="3" id="KW-0238">DNA-binding</keyword>
<dbReference type="FunFam" id="1.10.10.2830:FF:000001">
    <property type="entry name" value="Chromosome partitioning protein ParB"/>
    <property type="match status" value="1"/>
</dbReference>
<dbReference type="OrthoDB" id="9802051at2"/>
<dbReference type="Pfam" id="PF02195">
    <property type="entry name" value="ParB_N"/>
    <property type="match status" value="1"/>
</dbReference>